<dbReference type="Pfam" id="PF01026">
    <property type="entry name" value="TatD_DNase"/>
    <property type="match status" value="1"/>
</dbReference>
<dbReference type="PIRSF" id="PIRSF005902">
    <property type="entry name" value="DNase_TatD"/>
    <property type="match status" value="1"/>
</dbReference>
<feature type="binding site" evidence="3">
    <location>
        <position position="182"/>
    </location>
    <ligand>
        <name>a divalent metal cation</name>
        <dbReference type="ChEBI" id="CHEBI:60240"/>
        <label>2</label>
    </ligand>
</feature>
<protein>
    <recommendedName>
        <fullName evidence="6">Hydrolase TatD</fullName>
    </recommendedName>
</protein>
<proteinExistence type="predicted"/>
<reference evidence="5" key="1">
    <citation type="submission" date="2017-09" db="EMBL/GenBank/DDBJ databases">
        <title>Depth-based differentiation of microbial function through sediment-hosted aquifers and enrichment of novel symbionts in the deep terrestrial subsurface.</title>
        <authorList>
            <person name="Probst A.J."/>
            <person name="Ladd B."/>
            <person name="Jarett J.K."/>
            <person name="Geller-Mcgrath D.E."/>
            <person name="Sieber C.M.K."/>
            <person name="Emerson J.B."/>
            <person name="Anantharaman K."/>
            <person name="Thomas B.C."/>
            <person name="Malmstrom R."/>
            <person name="Stieglmeier M."/>
            <person name="Klingl A."/>
            <person name="Woyke T."/>
            <person name="Ryan C.M."/>
            <person name="Banfield J.F."/>
        </authorList>
    </citation>
    <scope>NUCLEOTIDE SEQUENCE [LARGE SCALE GENOMIC DNA]</scope>
</reference>
<evidence type="ECO:0000313" key="5">
    <source>
        <dbReference type="Proteomes" id="UP000230179"/>
    </source>
</evidence>
<gene>
    <name evidence="4" type="ORF">COU19_02255</name>
</gene>
<dbReference type="PANTHER" id="PTHR46124:SF2">
    <property type="entry name" value="D-AMINOACYL-TRNA DEACYLASE"/>
    <property type="match status" value="1"/>
</dbReference>
<accession>A0A2H0U9J8</accession>
<sequence>MPNMETRYIDAHCHVQFEQYDADRAEVIDEMRSQGVAGIVVGCDLDSSQKAVALAEKHEHLYAAVGLHPNHESSEWYDISYQRQLAAHPKVVAIGECGLDYYRLPGDTSVHSAEATKVKQKTLFKQHLALAIEFDKPLIIHCRPSKGSTDAYRDLIELLEEERSKDLNTHLNTYQNLRGDIHFFVGGVAEAQALNALGFTVSFTAVITFMHDYDAVIKTVPLANLLVETDAPYVAPAVRRGQRNDPLAVIDVVSRIARIREEDPESVRQTLLENTRQLFDLARP</sequence>
<dbReference type="Proteomes" id="UP000230179">
    <property type="component" value="Unassembled WGS sequence"/>
</dbReference>
<evidence type="ECO:0000256" key="1">
    <source>
        <dbReference type="ARBA" id="ARBA00022723"/>
    </source>
</evidence>
<evidence type="ECO:0008006" key="6">
    <source>
        <dbReference type="Google" id="ProtNLM"/>
    </source>
</evidence>
<comment type="caution">
    <text evidence="4">The sequence shown here is derived from an EMBL/GenBank/DDBJ whole genome shotgun (WGS) entry which is preliminary data.</text>
</comment>
<keyword evidence="1 3" id="KW-0479">Metal-binding</keyword>
<dbReference type="SUPFAM" id="SSF51556">
    <property type="entry name" value="Metallo-dependent hydrolases"/>
    <property type="match status" value="1"/>
</dbReference>
<keyword evidence="2" id="KW-0378">Hydrolase</keyword>
<dbReference type="InterPro" id="IPR032466">
    <property type="entry name" value="Metal_Hydrolase"/>
</dbReference>
<dbReference type="GO" id="GO:0046872">
    <property type="term" value="F:metal ion binding"/>
    <property type="evidence" value="ECO:0007669"/>
    <property type="project" value="UniProtKB-KW"/>
</dbReference>
<dbReference type="PROSITE" id="PS01091">
    <property type="entry name" value="TATD_3"/>
    <property type="match status" value="1"/>
</dbReference>
<dbReference type="PANTHER" id="PTHR46124">
    <property type="entry name" value="D-AMINOACYL-TRNA DEACYLASE"/>
    <property type="match status" value="1"/>
</dbReference>
<dbReference type="Gene3D" id="3.20.20.140">
    <property type="entry name" value="Metal-dependent hydrolases"/>
    <property type="match status" value="1"/>
</dbReference>
<feature type="binding site" evidence="3">
    <location>
        <position position="230"/>
    </location>
    <ligand>
        <name>a divalent metal cation</name>
        <dbReference type="ChEBI" id="CHEBI:60240"/>
        <label>1</label>
    </ligand>
</feature>
<evidence type="ECO:0000256" key="2">
    <source>
        <dbReference type="ARBA" id="ARBA00022801"/>
    </source>
</evidence>
<dbReference type="GO" id="GO:0016788">
    <property type="term" value="F:hydrolase activity, acting on ester bonds"/>
    <property type="evidence" value="ECO:0007669"/>
    <property type="project" value="InterPro"/>
</dbReference>
<name>A0A2H0U9J8_9BACT</name>
<dbReference type="FunFam" id="3.20.20.140:FF:000005">
    <property type="entry name" value="TatD family hydrolase"/>
    <property type="match status" value="1"/>
</dbReference>
<feature type="binding site" evidence="3">
    <location>
        <position position="141"/>
    </location>
    <ligand>
        <name>a divalent metal cation</name>
        <dbReference type="ChEBI" id="CHEBI:60240"/>
        <label>2</label>
    </ligand>
</feature>
<dbReference type="EMBL" id="PFBL01000020">
    <property type="protein sequence ID" value="PIR83093.1"/>
    <property type="molecule type" value="Genomic_DNA"/>
</dbReference>
<feature type="binding site" evidence="3">
    <location>
        <position position="96"/>
    </location>
    <ligand>
        <name>a divalent metal cation</name>
        <dbReference type="ChEBI" id="CHEBI:60240"/>
        <label>1</label>
    </ligand>
</feature>
<dbReference type="InterPro" id="IPR001130">
    <property type="entry name" value="TatD-like"/>
</dbReference>
<feature type="binding site" evidence="3">
    <location>
        <position position="14"/>
    </location>
    <ligand>
        <name>a divalent metal cation</name>
        <dbReference type="ChEBI" id="CHEBI:60240"/>
        <label>1</label>
    </ligand>
</feature>
<organism evidence="4 5">
    <name type="scientific">Candidatus Kaiserbacteria bacterium CG10_big_fil_rev_8_21_14_0_10_56_12</name>
    <dbReference type="NCBI Taxonomy" id="1974611"/>
    <lineage>
        <taxon>Bacteria</taxon>
        <taxon>Candidatus Kaiseribacteriota</taxon>
    </lineage>
</organism>
<dbReference type="AlphaFoldDB" id="A0A2H0U9J8"/>
<evidence type="ECO:0000256" key="3">
    <source>
        <dbReference type="PIRSR" id="PIRSR005902-1"/>
    </source>
</evidence>
<dbReference type="CDD" id="cd01310">
    <property type="entry name" value="TatD_DNAse"/>
    <property type="match status" value="1"/>
</dbReference>
<evidence type="ECO:0000313" key="4">
    <source>
        <dbReference type="EMBL" id="PIR83093.1"/>
    </source>
</evidence>
<feature type="binding site" evidence="3">
    <location>
        <position position="12"/>
    </location>
    <ligand>
        <name>a divalent metal cation</name>
        <dbReference type="ChEBI" id="CHEBI:60240"/>
        <label>1</label>
    </ligand>
</feature>
<dbReference type="InterPro" id="IPR018228">
    <property type="entry name" value="DNase_TatD-rel_CS"/>
</dbReference>